<reference evidence="10" key="1">
    <citation type="journal article" date="2019" name="Int. J. Syst. Evol. Microbiol.">
        <title>The Global Catalogue of Microorganisms (GCM) 10K type strain sequencing project: providing services to taxonomists for standard genome sequencing and annotation.</title>
        <authorList>
            <consortium name="The Broad Institute Genomics Platform"/>
            <consortium name="The Broad Institute Genome Sequencing Center for Infectious Disease"/>
            <person name="Wu L."/>
            <person name="Ma J."/>
        </authorList>
    </citation>
    <scope>NUCLEOTIDE SEQUENCE [LARGE SCALE GENOMIC DNA]</scope>
    <source>
        <strain evidence="10">ZS-35-S2</strain>
    </source>
</reference>
<dbReference type="RefSeq" id="WP_245195447.1">
    <property type="nucleotide sequence ID" value="NZ_CP072611.1"/>
</dbReference>
<organism evidence="9 10">
    <name type="scientific">Aureimonas populi</name>
    <dbReference type="NCBI Taxonomy" id="1701758"/>
    <lineage>
        <taxon>Bacteria</taxon>
        <taxon>Pseudomonadati</taxon>
        <taxon>Pseudomonadota</taxon>
        <taxon>Alphaproteobacteria</taxon>
        <taxon>Hyphomicrobiales</taxon>
        <taxon>Aurantimonadaceae</taxon>
        <taxon>Aureimonas</taxon>
    </lineage>
</organism>
<evidence type="ECO:0000256" key="4">
    <source>
        <dbReference type="ARBA" id="ARBA00022729"/>
    </source>
</evidence>
<dbReference type="PANTHER" id="PTHR30381">
    <property type="entry name" value="FLAGELLAR P-RING PERIPLASMIC PROTEIN FLGI"/>
    <property type="match status" value="1"/>
</dbReference>
<comment type="subunit">
    <text evidence="8">The basal body constitutes a major portion of the flagellar organelle and consists of four rings (L,P,S, and M) mounted on a central rod.</text>
</comment>
<dbReference type="PRINTS" id="PR01010">
    <property type="entry name" value="FLGPRINGFLGI"/>
</dbReference>
<evidence type="ECO:0000256" key="8">
    <source>
        <dbReference type="HAMAP-Rule" id="MF_00416"/>
    </source>
</evidence>
<accession>A0ABW5CJV9</accession>
<comment type="similarity">
    <text evidence="8">Belongs to the FlgI family.</text>
</comment>
<dbReference type="HAMAP" id="MF_00416">
    <property type="entry name" value="FlgI"/>
    <property type="match status" value="1"/>
</dbReference>
<dbReference type="PANTHER" id="PTHR30381:SF0">
    <property type="entry name" value="FLAGELLAR P-RING PROTEIN"/>
    <property type="match status" value="1"/>
</dbReference>
<evidence type="ECO:0000313" key="10">
    <source>
        <dbReference type="Proteomes" id="UP001597371"/>
    </source>
</evidence>
<gene>
    <name evidence="8" type="primary">flgI</name>
    <name evidence="9" type="ORF">ACFSKQ_02655</name>
</gene>
<feature type="signal peptide" evidence="8">
    <location>
        <begin position="1"/>
        <end position="23"/>
    </location>
</feature>
<evidence type="ECO:0000256" key="3">
    <source>
        <dbReference type="ARBA" id="ARBA00019515"/>
    </source>
</evidence>
<evidence type="ECO:0000256" key="5">
    <source>
        <dbReference type="ARBA" id="ARBA00022764"/>
    </source>
</evidence>
<evidence type="ECO:0000256" key="6">
    <source>
        <dbReference type="ARBA" id="ARBA00023143"/>
    </source>
</evidence>
<protein>
    <recommendedName>
        <fullName evidence="3 8">Flagellar P-ring protein</fullName>
    </recommendedName>
    <alternativeName>
        <fullName evidence="7 8">Basal body P-ring protein</fullName>
    </alternativeName>
</protein>
<feature type="chain" id="PRO_5044912722" description="Flagellar P-ring protein" evidence="8">
    <location>
        <begin position="24"/>
        <end position="400"/>
    </location>
</feature>
<name>A0ABW5CJV9_9HYPH</name>
<evidence type="ECO:0000313" key="9">
    <source>
        <dbReference type="EMBL" id="MFD2236363.1"/>
    </source>
</evidence>
<dbReference type="Pfam" id="PF02119">
    <property type="entry name" value="FlgI"/>
    <property type="match status" value="1"/>
</dbReference>
<proteinExistence type="inferred from homology"/>
<comment type="subcellular location">
    <subcellularLocation>
        <location evidence="2 8">Bacterial flagellum basal body</location>
    </subcellularLocation>
</comment>
<dbReference type="Proteomes" id="UP001597371">
    <property type="component" value="Unassembled WGS sequence"/>
</dbReference>
<dbReference type="EMBL" id="JBHUIJ010000002">
    <property type="protein sequence ID" value="MFD2236363.1"/>
    <property type="molecule type" value="Genomic_DNA"/>
</dbReference>
<keyword evidence="9" id="KW-0969">Cilium</keyword>
<keyword evidence="10" id="KW-1185">Reference proteome</keyword>
<evidence type="ECO:0000256" key="2">
    <source>
        <dbReference type="ARBA" id="ARBA00004117"/>
    </source>
</evidence>
<dbReference type="InterPro" id="IPR001782">
    <property type="entry name" value="Flag_FlgI"/>
</dbReference>
<keyword evidence="5" id="KW-0574">Periplasm</keyword>
<keyword evidence="9" id="KW-0966">Cell projection</keyword>
<dbReference type="NCBIfam" id="NF003676">
    <property type="entry name" value="PRK05303.1"/>
    <property type="match status" value="1"/>
</dbReference>
<evidence type="ECO:0000256" key="1">
    <source>
        <dbReference type="ARBA" id="ARBA00002591"/>
    </source>
</evidence>
<comment type="caution">
    <text evidence="9">The sequence shown here is derived from an EMBL/GenBank/DDBJ whole genome shotgun (WGS) entry which is preliminary data.</text>
</comment>
<keyword evidence="4 8" id="KW-0732">Signal</keyword>
<sequence precursor="true">MSHRALSLFLACALALGAVPARAADYFGPSGQMGMGAREHFSNLNRSPEARRTAGVRIKDVTTVKGVRENQLVGYGLVIGLQGSGDSLRNSPFTQQSLQSMLDRMGVNVRSANPRTRNVAAVVVTAELPAFAGHGSRIDVTVSSLGDASSLMGGTLIMTPLYGADGEIYAVAQGPLAVSGFTGEGVNETLTQGVPTAGRIPSGALIEREVSRPDVESPVITMEMRNPDYRTVIRVVDAINAFAKARYGKPVAREQDIRTVTLTRPADFSSTRFLAEIGDITIEPDQTARVVIDERTGTIVIGKDVQISTVAVTHGSLTVRITDMPVISQPEPFSDGQTVVTADTVVDAAQEGGQLALVQGANLDSVVRGLNRLGLRPTGIIAILQAIKSAGALQADLVVQ</sequence>
<keyword evidence="9" id="KW-0282">Flagellum</keyword>
<evidence type="ECO:0000256" key="7">
    <source>
        <dbReference type="ARBA" id="ARBA00032344"/>
    </source>
</evidence>
<keyword evidence="6 8" id="KW-0975">Bacterial flagellum</keyword>
<comment type="function">
    <text evidence="1 8">Assembles around the rod to form the L-ring and probably protects the motor/basal body from shearing forces during rotation.</text>
</comment>